<dbReference type="KEGG" id="msd:MYSTI_00345"/>
<dbReference type="SUPFAM" id="SSF69349">
    <property type="entry name" value="Phage fibre proteins"/>
    <property type="match status" value="1"/>
</dbReference>
<evidence type="ECO:0000313" key="1">
    <source>
        <dbReference type="EMBL" id="AGC41703.1"/>
    </source>
</evidence>
<dbReference type="AlphaFoldDB" id="L7U0G0"/>
<evidence type="ECO:0000313" key="2">
    <source>
        <dbReference type="Proteomes" id="UP000011131"/>
    </source>
</evidence>
<reference evidence="1 2" key="1">
    <citation type="journal article" date="2013" name="Genome Announc.">
        <title>Complete genome sequence of Myxococcus stipitatus strain DSM 14675, a fruiting myxobacterium.</title>
        <authorList>
            <person name="Huntley S."/>
            <person name="Kneip S."/>
            <person name="Treuner-Lange A."/>
            <person name="Sogaard-Andersen L."/>
        </authorList>
    </citation>
    <scope>NUCLEOTIDE SEQUENCE [LARGE SCALE GENOMIC DNA]</scope>
    <source>
        <strain evidence="2">DSM 14675 / JCM 12634 / Mx s8</strain>
    </source>
</reference>
<name>L7U0G0_MYXSD</name>
<dbReference type="EMBL" id="CP004025">
    <property type="protein sequence ID" value="AGC41703.1"/>
    <property type="molecule type" value="Genomic_DNA"/>
</dbReference>
<dbReference type="HOGENOM" id="CLU_1684673_0_0_7"/>
<protein>
    <submittedName>
        <fullName evidence="1">VgrG protein</fullName>
    </submittedName>
</protein>
<dbReference type="PATRIC" id="fig|1278073.3.peg.362"/>
<proteinExistence type="predicted"/>
<gene>
    <name evidence="1" type="ordered locus">MYSTI_00345</name>
</gene>
<dbReference type="STRING" id="1278073.MYSTI_00345"/>
<keyword evidence="2" id="KW-1185">Reference proteome</keyword>
<dbReference type="Proteomes" id="UP000011131">
    <property type="component" value="Chromosome"/>
</dbReference>
<sequence length="156" mass="15526">MVGGSVKETVGGLAAINSLSGVSFAVGGESKELVGAARVELIKGSKSETTGAVKMETVGVYMVDAKESYVTDAKAAIAVNIAGGQSQKISGSHSMSADGPVVVNASKLSLKGKGTITLTCGPSKVIVKSNGILVEGAAEVTIEGSKIELDENALGT</sequence>
<accession>L7U0G0</accession>
<organism evidence="1 2">
    <name type="scientific">Myxococcus stipitatus (strain DSM 14675 / JCM 12634 / Mx s8)</name>
    <dbReference type="NCBI Taxonomy" id="1278073"/>
    <lineage>
        <taxon>Bacteria</taxon>
        <taxon>Pseudomonadati</taxon>
        <taxon>Myxococcota</taxon>
        <taxon>Myxococcia</taxon>
        <taxon>Myxococcales</taxon>
        <taxon>Cystobacterineae</taxon>
        <taxon>Myxococcaceae</taxon>
        <taxon>Myxococcus</taxon>
    </lineage>
</organism>